<dbReference type="EMBL" id="FN554968">
    <property type="protein sequence ID" value="CBH11466.1"/>
    <property type="molecule type" value="Genomic_DNA"/>
</dbReference>
<dbReference type="Proteomes" id="UP000002316">
    <property type="component" value="Chromosome 5"/>
</dbReference>
<dbReference type="VEuPathDB" id="TriTrypDB:Tbg972.5.6060"/>
<dbReference type="GeneID" id="23861631"/>
<dbReference type="KEGG" id="tbg:TbgDal_V6060"/>
<proteinExistence type="predicted"/>
<feature type="region of interest" description="Disordered" evidence="2">
    <location>
        <begin position="1"/>
        <end position="20"/>
    </location>
</feature>
<feature type="coiled-coil region" evidence="1">
    <location>
        <begin position="413"/>
        <end position="461"/>
    </location>
</feature>
<evidence type="ECO:0000256" key="2">
    <source>
        <dbReference type="SAM" id="MobiDB-lite"/>
    </source>
</evidence>
<evidence type="ECO:0000313" key="4">
    <source>
        <dbReference type="Proteomes" id="UP000002316"/>
    </source>
</evidence>
<name>C9ZPY8_TRYB9</name>
<dbReference type="RefSeq" id="XP_011773753.1">
    <property type="nucleotide sequence ID" value="XM_011775451.1"/>
</dbReference>
<gene>
    <name evidence="3" type="ORF">TbgDal_V6060</name>
</gene>
<sequence>MESPAKGDSRQGLKGTQKHLEFQLQREKAYTRELEEKVKLQQAQIATLEQDKAELRREKLMHTDDDKKRGKLEERCHTLQKDLSEKQSALVAEQKRAARAECEKEQIRRDAHASIAKWCDAEKQWITENETIQRQLEESRTAYSKLTDEFKELNVTLKEVQKQLQREKDHTTKLESLSHEGEKKITLLHSRIEALQNDVHTRDETVFKLEEAKSKWEEVCHVKDNEIKSLEVQLGMQKSTIEKLQNTVSTLNQQIEAAKLINIEEKGRVEKANCDLRESEKGNKLLMMELETMRRDFEHASENSSKHQEVIVELRSKISALNDQVIEKCAESRKYELSVSQLKADVNRLEQERTDSSRRAAILESNLQELRSALEQTRMDLESVISAKSFLETEFQRVKSMQDTKDENLVLMRVDYEEKIDSLRREAKDLTSEIDARRGVIDKLTGQLGEANARNEDLYRKVMQSSEFSTQLRSATEEMQLNNFMLQVKVLELEEQAARWSLSKESADENLDIHGILVVNIDTAVTHFYEETNLLKKKVEKLTHQKDTEILHLSEARSRLEAERSTLIRGKEELVEELRAKETEILDLQEGARRDKEQLFLLGKEIERENINNEERTANEKVLSDKLIETENLLREATLYSEDRMRLSQWMANWLERFSRFFVDIVDQYSALTVEKTLAVAEEYRVLYTNKNDELLRRLSHLEKVRRNAEDMCSHLELKLREIESRVEGSEKLLVEQREGLTRKINVAENEKEKAEKNSESLMEKISVLSRQHAADIQKKDDQVRELSRLLDTEKRNVDELEQRTQKLRSKLDYEISRKGEYKKALEAVKAKREETECFRAKEKDWAMKAIHRANEEVNYWIKSFEQLKGMLEDMSRKSGAQITAVDKAKIQQMEVALCRVSVREPNLISNLCDEGNCGAKRQRSN</sequence>
<feature type="coiled-coil region" evidence="1">
    <location>
        <begin position="31"/>
        <end position="177"/>
    </location>
</feature>
<keyword evidence="1" id="KW-0175">Coiled coil</keyword>
<reference evidence="4" key="1">
    <citation type="journal article" date="2010" name="PLoS Negl. Trop. Dis.">
        <title>The genome sequence of Trypanosoma brucei gambiense, causative agent of chronic human african trypanosomiasis.</title>
        <authorList>
            <person name="Jackson A.P."/>
            <person name="Sanders M."/>
            <person name="Berry A."/>
            <person name="McQuillan J."/>
            <person name="Aslett M.A."/>
            <person name="Quail M.A."/>
            <person name="Chukualim B."/>
            <person name="Capewell P."/>
            <person name="MacLeod A."/>
            <person name="Melville S.E."/>
            <person name="Gibson W."/>
            <person name="Barry J.D."/>
            <person name="Berriman M."/>
            <person name="Hertz-Fowler C."/>
        </authorList>
    </citation>
    <scope>NUCLEOTIDE SEQUENCE [LARGE SCALE GENOMIC DNA]</scope>
    <source>
        <strain evidence="4">MHOM/CI/86/DAL972</strain>
    </source>
</reference>
<organism evidence="3 4">
    <name type="scientific">Trypanosoma brucei gambiense (strain MHOM/CI/86/DAL972)</name>
    <dbReference type="NCBI Taxonomy" id="679716"/>
    <lineage>
        <taxon>Eukaryota</taxon>
        <taxon>Discoba</taxon>
        <taxon>Euglenozoa</taxon>
        <taxon>Kinetoplastea</taxon>
        <taxon>Metakinetoplastina</taxon>
        <taxon>Trypanosomatida</taxon>
        <taxon>Trypanosomatidae</taxon>
        <taxon>Trypanosoma</taxon>
    </lineage>
</organism>
<dbReference type="AlphaFoldDB" id="C9ZPY8"/>
<feature type="coiled-coil region" evidence="1">
    <location>
        <begin position="692"/>
        <end position="811"/>
    </location>
</feature>
<dbReference type="OrthoDB" id="271872at2759"/>
<feature type="coiled-coil region" evidence="1">
    <location>
        <begin position="557"/>
        <end position="591"/>
    </location>
</feature>
<protein>
    <submittedName>
        <fullName evidence="3">Uncharacterized protein</fullName>
    </submittedName>
</protein>
<accession>C9ZPY8</accession>
<evidence type="ECO:0000256" key="1">
    <source>
        <dbReference type="SAM" id="Coils"/>
    </source>
</evidence>
<feature type="compositionally biased region" description="Basic and acidic residues" evidence="2">
    <location>
        <begin position="1"/>
        <end position="11"/>
    </location>
</feature>
<evidence type="ECO:0000313" key="3">
    <source>
        <dbReference type="EMBL" id="CBH11466.1"/>
    </source>
</evidence>
<feature type="coiled-coil region" evidence="1">
    <location>
        <begin position="332"/>
        <end position="387"/>
    </location>
</feature>
<feature type="coiled-coil region" evidence="1">
    <location>
        <begin position="227"/>
        <end position="261"/>
    </location>
</feature>